<keyword evidence="3" id="KW-1185">Reference proteome</keyword>
<name>A0AAN9A9A5_HALRR</name>
<accession>A0AAN9A9A5</accession>
<protein>
    <submittedName>
        <fullName evidence="2">Uncharacterized protein</fullName>
    </submittedName>
</protein>
<organism evidence="2 3">
    <name type="scientific">Halocaridina rubra</name>
    <name type="common">Hawaiian red shrimp</name>
    <dbReference type="NCBI Taxonomy" id="373956"/>
    <lineage>
        <taxon>Eukaryota</taxon>
        <taxon>Metazoa</taxon>
        <taxon>Ecdysozoa</taxon>
        <taxon>Arthropoda</taxon>
        <taxon>Crustacea</taxon>
        <taxon>Multicrustacea</taxon>
        <taxon>Malacostraca</taxon>
        <taxon>Eumalacostraca</taxon>
        <taxon>Eucarida</taxon>
        <taxon>Decapoda</taxon>
        <taxon>Pleocyemata</taxon>
        <taxon>Caridea</taxon>
        <taxon>Atyoidea</taxon>
        <taxon>Atyidae</taxon>
        <taxon>Halocaridina</taxon>
    </lineage>
</organism>
<reference evidence="2 3" key="1">
    <citation type="submission" date="2023-11" db="EMBL/GenBank/DDBJ databases">
        <title>Halocaridina rubra genome assembly.</title>
        <authorList>
            <person name="Smith C."/>
        </authorList>
    </citation>
    <scope>NUCLEOTIDE SEQUENCE [LARGE SCALE GENOMIC DNA]</scope>
    <source>
        <strain evidence="2">EP-1</strain>
        <tissue evidence="2">Whole</tissue>
    </source>
</reference>
<gene>
    <name evidence="2" type="ORF">SK128_016780</name>
</gene>
<feature type="signal peptide" evidence="1">
    <location>
        <begin position="1"/>
        <end position="20"/>
    </location>
</feature>
<evidence type="ECO:0000256" key="1">
    <source>
        <dbReference type="SAM" id="SignalP"/>
    </source>
</evidence>
<keyword evidence="1" id="KW-0732">Signal</keyword>
<evidence type="ECO:0000313" key="3">
    <source>
        <dbReference type="Proteomes" id="UP001381693"/>
    </source>
</evidence>
<evidence type="ECO:0000313" key="2">
    <source>
        <dbReference type="EMBL" id="KAK7076825.1"/>
    </source>
</evidence>
<feature type="non-terminal residue" evidence="2">
    <location>
        <position position="296"/>
    </location>
</feature>
<proteinExistence type="predicted"/>
<sequence length="296" mass="33865">MRYLIVLTVIFLVINERTLANSIGNPDESNESELLGRPSSLRRYLQHPRKLTAKSLLRRLGHIPLHPDRLFPEETLKPRRPEGGFTHFNLENTGSSETMNLGFNLTHPPHPRTIHKKNKLWNYQLRFQGKIEGECLAVILRHICFNSFTSEPQHQGHHANNGPFSCESSGCKITTLLGSYCPMRQMPDIESFSSQQITTGLSYSANNNLYGPCARYVTQATYNEARGVGWNCFQNLQRICLVNIPIPKGKHHQEHESPFVKILMEDIHHSLMSVAKKEVLTRLLRESYNELTPKSQ</sequence>
<dbReference type="Proteomes" id="UP001381693">
    <property type="component" value="Unassembled WGS sequence"/>
</dbReference>
<dbReference type="AlphaFoldDB" id="A0AAN9A9A5"/>
<dbReference type="EMBL" id="JAXCGZ010009540">
    <property type="protein sequence ID" value="KAK7076825.1"/>
    <property type="molecule type" value="Genomic_DNA"/>
</dbReference>
<comment type="caution">
    <text evidence="2">The sequence shown here is derived from an EMBL/GenBank/DDBJ whole genome shotgun (WGS) entry which is preliminary data.</text>
</comment>
<feature type="chain" id="PRO_5042934029" evidence="1">
    <location>
        <begin position="21"/>
        <end position="296"/>
    </location>
</feature>